<dbReference type="Proteomes" id="UP000887013">
    <property type="component" value="Unassembled WGS sequence"/>
</dbReference>
<keyword evidence="3" id="KW-1185">Reference proteome</keyword>
<name>A0A8X6IHP4_NEPPI</name>
<dbReference type="Gene3D" id="3.30.420.610">
    <property type="entry name" value="LOTUS domain-like"/>
    <property type="match status" value="2"/>
</dbReference>
<dbReference type="OrthoDB" id="10034606at2759"/>
<dbReference type="Pfam" id="PF12872">
    <property type="entry name" value="OST-HTH"/>
    <property type="match status" value="2"/>
</dbReference>
<evidence type="ECO:0000313" key="2">
    <source>
        <dbReference type="EMBL" id="GFS46470.1"/>
    </source>
</evidence>
<dbReference type="InterPro" id="IPR041966">
    <property type="entry name" value="LOTUS-like"/>
</dbReference>
<feature type="domain" description="HTH OST-type" evidence="1">
    <location>
        <begin position="139"/>
        <end position="212"/>
    </location>
</feature>
<dbReference type="PROSITE" id="PS51644">
    <property type="entry name" value="HTH_OST"/>
    <property type="match status" value="1"/>
</dbReference>
<gene>
    <name evidence="2" type="primary">AVEN_213491_2</name>
    <name evidence="2" type="ORF">NPIL_347141</name>
</gene>
<dbReference type="EMBL" id="BMAW01044813">
    <property type="protein sequence ID" value="GFS46470.1"/>
    <property type="molecule type" value="Genomic_DNA"/>
</dbReference>
<protein>
    <recommendedName>
        <fullName evidence="1">HTH OST-type domain-containing protein</fullName>
    </recommendedName>
</protein>
<dbReference type="InterPro" id="IPR025605">
    <property type="entry name" value="OST-HTH/LOTUS_dom"/>
</dbReference>
<sequence>MCSSKLQRRCALSQLQSDYKGLLGADIPLKDLGYSSLEYFLDIPDVISLRGTMNEKVHLAREGFNLIHIAKLISKQKTSKSGSRKPAIISRKKKNAINTASKNQKSSHAYFKNSLANTRKKTHEQCSKFVQLNPEKQKLKNTVSIQLRSVVQSCKGGVPLSRLDKDYRAFIGISIPFKDLGSDSLEDFIRSIPDVIYLKKNANGQIVALGVTDTSTAHLFGQISKRKSSKISVVKHCEILPYEYQNNSFSVICCFLIAVNSDIVTADLCTILHLHFILLETSNLEIFKKDILLFTGFPISEESKEWKIKMNCLSKLPKKMLTRSLKYLSIPHSDDDEDKVLKNKLLMGLKFYAKVSGKSIFCDKL</sequence>
<accession>A0A8X6IHP4</accession>
<evidence type="ECO:0000313" key="3">
    <source>
        <dbReference type="Proteomes" id="UP000887013"/>
    </source>
</evidence>
<reference evidence="2" key="1">
    <citation type="submission" date="2020-08" db="EMBL/GenBank/DDBJ databases">
        <title>Multicomponent nature underlies the extraordinary mechanical properties of spider dragline silk.</title>
        <authorList>
            <person name="Kono N."/>
            <person name="Nakamura H."/>
            <person name="Mori M."/>
            <person name="Yoshida Y."/>
            <person name="Ohtoshi R."/>
            <person name="Malay A.D."/>
            <person name="Moran D.A.P."/>
            <person name="Tomita M."/>
            <person name="Numata K."/>
            <person name="Arakawa K."/>
        </authorList>
    </citation>
    <scope>NUCLEOTIDE SEQUENCE</scope>
</reference>
<organism evidence="2 3">
    <name type="scientific">Nephila pilipes</name>
    <name type="common">Giant wood spider</name>
    <name type="synonym">Nephila maculata</name>
    <dbReference type="NCBI Taxonomy" id="299642"/>
    <lineage>
        <taxon>Eukaryota</taxon>
        <taxon>Metazoa</taxon>
        <taxon>Ecdysozoa</taxon>
        <taxon>Arthropoda</taxon>
        <taxon>Chelicerata</taxon>
        <taxon>Arachnida</taxon>
        <taxon>Araneae</taxon>
        <taxon>Araneomorphae</taxon>
        <taxon>Entelegynae</taxon>
        <taxon>Araneoidea</taxon>
        <taxon>Nephilidae</taxon>
        <taxon>Nephila</taxon>
    </lineage>
</organism>
<dbReference type="AlphaFoldDB" id="A0A8X6IHP4"/>
<proteinExistence type="predicted"/>
<comment type="caution">
    <text evidence="2">The sequence shown here is derived from an EMBL/GenBank/DDBJ whole genome shotgun (WGS) entry which is preliminary data.</text>
</comment>
<evidence type="ECO:0000259" key="1">
    <source>
        <dbReference type="PROSITE" id="PS51644"/>
    </source>
</evidence>
<dbReference type="CDD" id="cd09972">
    <property type="entry name" value="LOTUS_TDRD_OSKAR"/>
    <property type="match status" value="1"/>
</dbReference>